<comment type="similarity">
    <text evidence="2 10">Belongs to the FliR/MopE/SpaR family.</text>
</comment>
<organism evidence="11 12">
    <name type="scientific">Thermodesulforhabdus norvegica</name>
    <dbReference type="NCBI Taxonomy" id="39841"/>
    <lineage>
        <taxon>Bacteria</taxon>
        <taxon>Pseudomonadati</taxon>
        <taxon>Thermodesulfobacteriota</taxon>
        <taxon>Syntrophobacteria</taxon>
        <taxon>Syntrophobacterales</taxon>
        <taxon>Thermodesulforhabdaceae</taxon>
        <taxon>Thermodesulforhabdus</taxon>
    </lineage>
</organism>
<keyword evidence="8 10" id="KW-0975">Bacterial flagellum</keyword>
<comment type="subcellular location">
    <subcellularLocation>
        <location evidence="10">Cell membrane</location>
        <topology evidence="10">Multi-pass membrane protein</topology>
    </subcellularLocation>
    <subcellularLocation>
        <location evidence="10">Bacterial flagellum basal body</location>
    </subcellularLocation>
</comment>
<evidence type="ECO:0000256" key="10">
    <source>
        <dbReference type="RuleBase" id="RU362071"/>
    </source>
</evidence>
<protein>
    <recommendedName>
        <fullName evidence="3 9">Flagellar biosynthetic protein FliR</fullName>
    </recommendedName>
</protein>
<dbReference type="STRING" id="39841.SAMN05660836_00408"/>
<feature type="transmembrane region" description="Helical" evidence="10">
    <location>
        <begin position="174"/>
        <end position="201"/>
    </location>
</feature>
<dbReference type="NCBIfam" id="TIGR01400">
    <property type="entry name" value="fliR"/>
    <property type="match status" value="1"/>
</dbReference>
<evidence type="ECO:0000256" key="8">
    <source>
        <dbReference type="ARBA" id="ARBA00023143"/>
    </source>
</evidence>
<proteinExistence type="inferred from homology"/>
<keyword evidence="4 10" id="KW-1003">Cell membrane</keyword>
<feature type="transmembrane region" description="Helical" evidence="10">
    <location>
        <begin position="6"/>
        <end position="28"/>
    </location>
</feature>
<evidence type="ECO:0000256" key="6">
    <source>
        <dbReference type="ARBA" id="ARBA00022989"/>
    </source>
</evidence>
<gene>
    <name evidence="11" type="ORF">SAMN05660836_00408</name>
</gene>
<keyword evidence="11" id="KW-0966">Cell projection</keyword>
<keyword evidence="7 10" id="KW-0472">Membrane</keyword>
<dbReference type="OrthoDB" id="9797790at2"/>
<dbReference type="Proteomes" id="UP000199611">
    <property type="component" value="Unassembled WGS sequence"/>
</dbReference>
<dbReference type="GO" id="GO:0006605">
    <property type="term" value="P:protein targeting"/>
    <property type="evidence" value="ECO:0007669"/>
    <property type="project" value="UniProtKB-UniRule"/>
</dbReference>
<name>A0A1I4R6C2_9BACT</name>
<dbReference type="AlphaFoldDB" id="A0A1I4R6C2"/>
<feature type="transmembrane region" description="Helical" evidence="10">
    <location>
        <begin position="116"/>
        <end position="140"/>
    </location>
</feature>
<sequence length="260" mass="28802">MEPWYISIPHLLTFLGIFLRISIMLFLFPYFRGQDVPNTFKAFLALCFSLVFYLPLSEYVRPVDLNPVAVMSLVVSEFITGIVFSLSLLIVMGAFEVAGDIVSFQMGFGFVRVADPVTGVQITLISRFFQILAALIFFALKGHHVVIRAVYESFEEFPVGSLAVAISTENLDRLVAFSGMVFSLALKIAAPIMITLFLGELGMGLIVKFAPQINILIVGFAFTILLGILFAALSIEAWSTAVAQGFRMATDFIFQVLLRR</sequence>
<evidence type="ECO:0000313" key="11">
    <source>
        <dbReference type="EMBL" id="SFM47463.1"/>
    </source>
</evidence>
<evidence type="ECO:0000313" key="12">
    <source>
        <dbReference type="Proteomes" id="UP000199611"/>
    </source>
</evidence>
<dbReference type="GO" id="GO:0009425">
    <property type="term" value="C:bacterial-type flagellum basal body"/>
    <property type="evidence" value="ECO:0007669"/>
    <property type="project" value="UniProtKB-SubCell"/>
</dbReference>
<dbReference type="PANTHER" id="PTHR30065:SF1">
    <property type="entry name" value="SURFACE PRESENTATION OF ANTIGENS PROTEIN SPAR"/>
    <property type="match status" value="1"/>
</dbReference>
<evidence type="ECO:0000256" key="3">
    <source>
        <dbReference type="ARBA" id="ARBA00021717"/>
    </source>
</evidence>
<keyword evidence="6 10" id="KW-1133">Transmembrane helix</keyword>
<accession>A0A1I4R6C2</accession>
<evidence type="ECO:0000256" key="1">
    <source>
        <dbReference type="ARBA" id="ARBA00002578"/>
    </source>
</evidence>
<dbReference type="RefSeq" id="WP_093393100.1">
    <property type="nucleotide sequence ID" value="NZ_FOUU01000001.1"/>
</dbReference>
<comment type="function">
    <text evidence="1 10">Role in flagellar biosynthesis.</text>
</comment>
<keyword evidence="11" id="KW-0282">Flagellum</keyword>
<feature type="transmembrane region" description="Helical" evidence="10">
    <location>
        <begin position="40"/>
        <end position="56"/>
    </location>
</feature>
<evidence type="ECO:0000256" key="5">
    <source>
        <dbReference type="ARBA" id="ARBA00022692"/>
    </source>
</evidence>
<feature type="transmembrane region" description="Helical" evidence="10">
    <location>
        <begin position="213"/>
        <end position="235"/>
    </location>
</feature>
<evidence type="ECO:0000256" key="2">
    <source>
        <dbReference type="ARBA" id="ARBA00009772"/>
    </source>
</evidence>
<dbReference type="EMBL" id="FOUU01000001">
    <property type="protein sequence ID" value="SFM47463.1"/>
    <property type="molecule type" value="Genomic_DNA"/>
</dbReference>
<keyword evidence="5 10" id="KW-0812">Transmembrane</keyword>
<keyword evidence="12" id="KW-1185">Reference proteome</keyword>
<dbReference type="PANTHER" id="PTHR30065">
    <property type="entry name" value="FLAGELLAR BIOSYNTHETIC PROTEIN FLIR"/>
    <property type="match status" value="1"/>
</dbReference>
<feature type="transmembrane region" description="Helical" evidence="10">
    <location>
        <begin position="68"/>
        <end position="95"/>
    </location>
</feature>
<dbReference type="GO" id="GO:0044780">
    <property type="term" value="P:bacterial-type flagellum assembly"/>
    <property type="evidence" value="ECO:0007669"/>
    <property type="project" value="UniProtKB-UniRule"/>
</dbReference>
<dbReference type="PRINTS" id="PR00953">
    <property type="entry name" value="TYPE3IMRPROT"/>
</dbReference>
<dbReference type="Pfam" id="PF01311">
    <property type="entry name" value="Bac_export_1"/>
    <property type="match status" value="1"/>
</dbReference>
<keyword evidence="11" id="KW-0969">Cilium</keyword>
<evidence type="ECO:0000256" key="7">
    <source>
        <dbReference type="ARBA" id="ARBA00023136"/>
    </source>
</evidence>
<dbReference type="InterPro" id="IPR002010">
    <property type="entry name" value="T3SS_IM_R"/>
</dbReference>
<reference evidence="11 12" key="1">
    <citation type="submission" date="2016-10" db="EMBL/GenBank/DDBJ databases">
        <authorList>
            <person name="de Groot N.N."/>
        </authorList>
    </citation>
    <scope>NUCLEOTIDE SEQUENCE [LARGE SCALE GENOMIC DNA]</scope>
    <source>
        <strain evidence="11 12">DSM 9990</strain>
    </source>
</reference>
<dbReference type="InterPro" id="IPR006303">
    <property type="entry name" value="FliR"/>
</dbReference>
<evidence type="ECO:0000256" key="4">
    <source>
        <dbReference type="ARBA" id="ARBA00022475"/>
    </source>
</evidence>
<evidence type="ECO:0000256" key="9">
    <source>
        <dbReference type="NCBIfam" id="TIGR01400"/>
    </source>
</evidence>
<dbReference type="GO" id="GO:0005886">
    <property type="term" value="C:plasma membrane"/>
    <property type="evidence" value="ECO:0007669"/>
    <property type="project" value="UniProtKB-SubCell"/>
</dbReference>